<sequence length="279" mass="32827">MDIYIKRLKTRLSMLESKAVKTTNSKERELIKRNLKKLYEEIREMRKDLDEIEAKIKKISNNIRSTSNDNNPENVKSFVQAMKVSPVNVLTMIDDGWNNIIKENYDKAIQILKKTVNLAPDEIEAMNLLSWALMKKGQLDDAMIIAQKVIMKIPDDPIAHTNMGYIMYKKKNYGEAIEYLSKVIHQNKNKKAIIYSTYYLGLIYMDRGMYNDAIEHFRKTLEMSPNLYEAYYHLGLTFEMMGNKDFAIKAWKKCFSLNKYTIWAKKSQEKLKDYNINLE</sequence>
<dbReference type="PANTHER" id="PTHR44943:SF8">
    <property type="entry name" value="TPR REPEAT-CONTAINING PROTEIN MJ0263"/>
    <property type="match status" value="1"/>
</dbReference>
<dbReference type="Proteomes" id="UP000282321">
    <property type="component" value="Unassembled WGS sequence"/>
</dbReference>
<dbReference type="PROSITE" id="PS50005">
    <property type="entry name" value="TPR"/>
    <property type="match status" value="3"/>
</dbReference>
<protein>
    <recommendedName>
        <fullName evidence="7">Tetratricopeptide repeat protein</fullName>
    </recommendedName>
</protein>
<feature type="repeat" description="TPR" evidence="3">
    <location>
        <begin position="194"/>
        <end position="227"/>
    </location>
</feature>
<accession>A0A660SAQ7</accession>
<dbReference type="AlphaFoldDB" id="A0A660SAQ7"/>
<dbReference type="EMBL" id="QNBC01000007">
    <property type="protein sequence ID" value="RKX67884.1"/>
    <property type="molecule type" value="Genomic_DNA"/>
</dbReference>
<evidence type="ECO:0000256" key="3">
    <source>
        <dbReference type="PROSITE-ProRule" id="PRU00339"/>
    </source>
</evidence>
<dbReference type="InterPro" id="IPR051685">
    <property type="entry name" value="Ycf3/AcsC/BcsC/TPR_MFPF"/>
</dbReference>
<evidence type="ECO:0000256" key="2">
    <source>
        <dbReference type="ARBA" id="ARBA00022803"/>
    </source>
</evidence>
<dbReference type="SMART" id="SM00028">
    <property type="entry name" value="TPR"/>
    <property type="match status" value="5"/>
</dbReference>
<gene>
    <name evidence="5" type="ORF">DRP44_01055</name>
</gene>
<keyword evidence="2 3" id="KW-0802">TPR repeat</keyword>
<dbReference type="InterPro" id="IPR019734">
    <property type="entry name" value="TPR_rpt"/>
</dbReference>
<dbReference type="PROSITE" id="PS50293">
    <property type="entry name" value="TPR_REGION"/>
    <property type="match status" value="1"/>
</dbReference>
<keyword evidence="4" id="KW-0175">Coiled coil</keyword>
<evidence type="ECO:0000256" key="4">
    <source>
        <dbReference type="SAM" id="Coils"/>
    </source>
</evidence>
<dbReference type="Gene3D" id="1.25.40.10">
    <property type="entry name" value="Tetratricopeptide repeat domain"/>
    <property type="match status" value="2"/>
</dbReference>
<evidence type="ECO:0000256" key="1">
    <source>
        <dbReference type="ARBA" id="ARBA00022737"/>
    </source>
</evidence>
<name>A0A660SAQ7_UNCT6</name>
<evidence type="ECO:0000313" key="5">
    <source>
        <dbReference type="EMBL" id="RKX67884.1"/>
    </source>
</evidence>
<feature type="repeat" description="TPR" evidence="3">
    <location>
        <begin position="228"/>
        <end position="261"/>
    </location>
</feature>
<dbReference type="SUPFAM" id="SSF48452">
    <property type="entry name" value="TPR-like"/>
    <property type="match status" value="1"/>
</dbReference>
<dbReference type="InterPro" id="IPR011990">
    <property type="entry name" value="TPR-like_helical_dom_sf"/>
</dbReference>
<evidence type="ECO:0008006" key="7">
    <source>
        <dbReference type="Google" id="ProtNLM"/>
    </source>
</evidence>
<proteinExistence type="predicted"/>
<feature type="repeat" description="TPR" evidence="3">
    <location>
        <begin position="157"/>
        <end position="190"/>
    </location>
</feature>
<dbReference type="PANTHER" id="PTHR44943">
    <property type="entry name" value="CELLULOSE SYNTHASE OPERON PROTEIN C"/>
    <property type="match status" value="1"/>
</dbReference>
<reference evidence="5 6" key="1">
    <citation type="submission" date="2018-06" db="EMBL/GenBank/DDBJ databases">
        <title>Extensive metabolic versatility and redundancy in microbially diverse, dynamic hydrothermal sediments.</title>
        <authorList>
            <person name="Dombrowski N."/>
            <person name="Teske A."/>
            <person name="Baker B.J."/>
        </authorList>
    </citation>
    <scope>NUCLEOTIDE SEQUENCE [LARGE SCALE GENOMIC DNA]</scope>
    <source>
        <strain evidence="5">B35_G9</strain>
    </source>
</reference>
<comment type="caution">
    <text evidence="5">The sequence shown here is derived from an EMBL/GenBank/DDBJ whole genome shotgun (WGS) entry which is preliminary data.</text>
</comment>
<dbReference type="Pfam" id="PF14559">
    <property type="entry name" value="TPR_19"/>
    <property type="match status" value="1"/>
</dbReference>
<feature type="coiled-coil region" evidence="4">
    <location>
        <begin position="28"/>
        <end position="69"/>
    </location>
</feature>
<keyword evidence="1" id="KW-0677">Repeat</keyword>
<evidence type="ECO:0000313" key="6">
    <source>
        <dbReference type="Proteomes" id="UP000282321"/>
    </source>
</evidence>
<dbReference type="Pfam" id="PF13414">
    <property type="entry name" value="TPR_11"/>
    <property type="match status" value="1"/>
</dbReference>
<organism evidence="5 6">
    <name type="scientific">candidate division TA06 bacterium</name>
    <dbReference type="NCBI Taxonomy" id="2250710"/>
    <lineage>
        <taxon>Bacteria</taxon>
        <taxon>Bacteria division TA06</taxon>
    </lineage>
</organism>